<evidence type="ECO:0000256" key="6">
    <source>
        <dbReference type="RuleBase" id="RU000716"/>
    </source>
</evidence>
<dbReference type="NCBIfam" id="TIGR02937">
    <property type="entry name" value="sigma70-ECF"/>
    <property type="match status" value="1"/>
</dbReference>
<name>A0ABR7VJ18_9FLAO</name>
<reference evidence="9 10" key="1">
    <citation type="submission" date="2020-05" db="EMBL/GenBank/DDBJ databases">
        <title>The draft genome sequence of Maribacter arenosus CAU 1321.</title>
        <authorList>
            <person name="Mu L."/>
        </authorList>
    </citation>
    <scope>NUCLEOTIDE SEQUENCE [LARGE SCALE GENOMIC DNA]</scope>
    <source>
        <strain evidence="9 10">CAU 1321</strain>
    </source>
</reference>
<keyword evidence="2 6" id="KW-0805">Transcription regulation</keyword>
<dbReference type="Gene3D" id="1.10.10.10">
    <property type="entry name" value="Winged helix-like DNA-binding domain superfamily/Winged helix DNA-binding domain"/>
    <property type="match status" value="1"/>
</dbReference>
<keyword evidence="5 6" id="KW-0804">Transcription</keyword>
<evidence type="ECO:0000256" key="3">
    <source>
        <dbReference type="ARBA" id="ARBA00023082"/>
    </source>
</evidence>
<accession>A0ABR7VJ18</accession>
<keyword evidence="3 6" id="KW-0731">Sigma factor</keyword>
<organism evidence="9 10">
    <name type="scientific">Maribacter arenosus</name>
    <dbReference type="NCBI Taxonomy" id="1854708"/>
    <lineage>
        <taxon>Bacteria</taxon>
        <taxon>Pseudomonadati</taxon>
        <taxon>Bacteroidota</taxon>
        <taxon>Flavobacteriia</taxon>
        <taxon>Flavobacteriales</taxon>
        <taxon>Flavobacteriaceae</taxon>
        <taxon>Maribacter</taxon>
    </lineage>
</organism>
<dbReference type="Proteomes" id="UP000598350">
    <property type="component" value="Unassembled WGS sequence"/>
</dbReference>
<gene>
    <name evidence="9" type="ORF">HPE63_15830</name>
</gene>
<dbReference type="InterPro" id="IPR039425">
    <property type="entry name" value="RNA_pol_sigma-70-like"/>
</dbReference>
<feature type="domain" description="RNA polymerase sigma factor 70 region 4 type 2" evidence="8">
    <location>
        <begin position="125"/>
        <end position="175"/>
    </location>
</feature>
<sequence length="195" mass="22902">MSLEQDQPLINRTLNGDMGAFADLVDRYKYMVYTLAMRMVKNKEEAEEIAQDSFLKAYQGLKRFKGDAKFSTWLYKIAYYRSLDYVRKSGRKIETTSIDKVYERHLGEEENVIMHFERSEQNKTIKDALRLLPGDDGILITLFYYEELSLQEISAVMDLTANNVKVKLFRARKRLMNLLADTLEPEIIRSYAKDR</sequence>
<protein>
    <recommendedName>
        <fullName evidence="6">RNA polymerase sigma factor</fullName>
    </recommendedName>
</protein>
<evidence type="ECO:0000313" key="9">
    <source>
        <dbReference type="EMBL" id="MBD0852152.1"/>
    </source>
</evidence>
<evidence type="ECO:0000313" key="10">
    <source>
        <dbReference type="Proteomes" id="UP000598350"/>
    </source>
</evidence>
<comment type="caution">
    <text evidence="9">The sequence shown here is derived from an EMBL/GenBank/DDBJ whole genome shotgun (WGS) entry which is preliminary data.</text>
</comment>
<evidence type="ECO:0000259" key="7">
    <source>
        <dbReference type="Pfam" id="PF04542"/>
    </source>
</evidence>
<dbReference type="InterPro" id="IPR013324">
    <property type="entry name" value="RNA_pol_sigma_r3/r4-like"/>
</dbReference>
<dbReference type="CDD" id="cd06171">
    <property type="entry name" value="Sigma70_r4"/>
    <property type="match status" value="1"/>
</dbReference>
<keyword evidence="10" id="KW-1185">Reference proteome</keyword>
<comment type="similarity">
    <text evidence="1 6">Belongs to the sigma-70 factor family. ECF subfamily.</text>
</comment>
<dbReference type="InterPro" id="IPR013325">
    <property type="entry name" value="RNA_pol_sigma_r2"/>
</dbReference>
<dbReference type="PANTHER" id="PTHR43133:SF51">
    <property type="entry name" value="RNA POLYMERASE SIGMA FACTOR"/>
    <property type="match status" value="1"/>
</dbReference>
<dbReference type="Gene3D" id="1.10.1740.10">
    <property type="match status" value="1"/>
</dbReference>
<dbReference type="InterPro" id="IPR000838">
    <property type="entry name" value="RNA_pol_sigma70_ECF_CS"/>
</dbReference>
<evidence type="ECO:0000256" key="2">
    <source>
        <dbReference type="ARBA" id="ARBA00023015"/>
    </source>
</evidence>
<dbReference type="PROSITE" id="PS01063">
    <property type="entry name" value="SIGMA70_ECF"/>
    <property type="match status" value="1"/>
</dbReference>
<dbReference type="Pfam" id="PF08281">
    <property type="entry name" value="Sigma70_r4_2"/>
    <property type="match status" value="1"/>
</dbReference>
<evidence type="ECO:0000256" key="5">
    <source>
        <dbReference type="ARBA" id="ARBA00023163"/>
    </source>
</evidence>
<dbReference type="EMBL" id="JABTCG010000005">
    <property type="protein sequence ID" value="MBD0852152.1"/>
    <property type="molecule type" value="Genomic_DNA"/>
</dbReference>
<dbReference type="Pfam" id="PF04542">
    <property type="entry name" value="Sigma70_r2"/>
    <property type="match status" value="1"/>
</dbReference>
<feature type="domain" description="RNA polymerase sigma-70 region 2" evidence="7">
    <location>
        <begin position="24"/>
        <end position="91"/>
    </location>
</feature>
<dbReference type="PANTHER" id="PTHR43133">
    <property type="entry name" value="RNA POLYMERASE ECF-TYPE SIGMA FACTO"/>
    <property type="match status" value="1"/>
</dbReference>
<dbReference type="SUPFAM" id="SSF88659">
    <property type="entry name" value="Sigma3 and sigma4 domains of RNA polymerase sigma factors"/>
    <property type="match status" value="1"/>
</dbReference>
<dbReference type="RefSeq" id="WP_188315253.1">
    <property type="nucleotide sequence ID" value="NZ_JABTCG010000005.1"/>
</dbReference>
<proteinExistence type="inferred from homology"/>
<dbReference type="InterPro" id="IPR036388">
    <property type="entry name" value="WH-like_DNA-bd_sf"/>
</dbReference>
<dbReference type="InterPro" id="IPR007627">
    <property type="entry name" value="RNA_pol_sigma70_r2"/>
</dbReference>
<evidence type="ECO:0000259" key="8">
    <source>
        <dbReference type="Pfam" id="PF08281"/>
    </source>
</evidence>
<evidence type="ECO:0000256" key="1">
    <source>
        <dbReference type="ARBA" id="ARBA00010641"/>
    </source>
</evidence>
<dbReference type="InterPro" id="IPR013249">
    <property type="entry name" value="RNA_pol_sigma70_r4_t2"/>
</dbReference>
<dbReference type="InterPro" id="IPR014284">
    <property type="entry name" value="RNA_pol_sigma-70_dom"/>
</dbReference>
<keyword evidence="4 6" id="KW-0238">DNA-binding</keyword>
<dbReference type="SUPFAM" id="SSF88946">
    <property type="entry name" value="Sigma2 domain of RNA polymerase sigma factors"/>
    <property type="match status" value="1"/>
</dbReference>
<evidence type="ECO:0000256" key="4">
    <source>
        <dbReference type="ARBA" id="ARBA00023125"/>
    </source>
</evidence>